<evidence type="ECO:0000313" key="3">
    <source>
        <dbReference type="Proteomes" id="UP000887458"/>
    </source>
</evidence>
<name>A0ABQ8JGF3_DERPT</name>
<dbReference type="Proteomes" id="UP000887458">
    <property type="component" value="Unassembled WGS sequence"/>
</dbReference>
<comment type="caution">
    <text evidence="2">The sequence shown here is derived from an EMBL/GenBank/DDBJ whole genome shotgun (WGS) entry which is preliminary data.</text>
</comment>
<reference evidence="2 3" key="2">
    <citation type="journal article" date="2022" name="Mol. Biol. Evol.">
        <title>Comparative Genomics Reveals Insights into the Divergent Evolution of Astigmatic Mites and Household Pest Adaptations.</title>
        <authorList>
            <person name="Xiong Q."/>
            <person name="Wan A.T."/>
            <person name="Liu X."/>
            <person name="Fung C.S."/>
            <person name="Xiao X."/>
            <person name="Malainual N."/>
            <person name="Hou J."/>
            <person name="Wang L."/>
            <person name="Wang M."/>
            <person name="Yang K.Y."/>
            <person name="Cui Y."/>
            <person name="Leung E.L."/>
            <person name="Nong W."/>
            <person name="Shin S.K."/>
            <person name="Au S.W."/>
            <person name="Jeong K.Y."/>
            <person name="Chew F.T."/>
            <person name="Hui J.H."/>
            <person name="Leung T.F."/>
            <person name="Tungtrongchitr A."/>
            <person name="Zhong N."/>
            <person name="Liu Z."/>
            <person name="Tsui S.K."/>
        </authorList>
    </citation>
    <scope>NUCLEOTIDE SEQUENCE [LARGE SCALE GENOMIC DNA]</scope>
    <source>
        <strain evidence="2">Derp</strain>
    </source>
</reference>
<keyword evidence="1" id="KW-0472">Membrane</keyword>
<evidence type="ECO:0000313" key="2">
    <source>
        <dbReference type="EMBL" id="KAH9421465.1"/>
    </source>
</evidence>
<gene>
    <name evidence="2" type="ORF">DERP_012197</name>
</gene>
<protein>
    <recommendedName>
        <fullName evidence="4">Secreted protein</fullName>
    </recommendedName>
</protein>
<feature type="transmembrane region" description="Helical" evidence="1">
    <location>
        <begin position="6"/>
        <end position="26"/>
    </location>
</feature>
<reference evidence="2 3" key="1">
    <citation type="journal article" date="2018" name="J. Allergy Clin. Immunol.">
        <title>High-quality assembly of Dermatophagoides pteronyssinus genome and transcriptome reveals a wide range of novel allergens.</title>
        <authorList>
            <person name="Liu X.Y."/>
            <person name="Yang K.Y."/>
            <person name="Wang M.Q."/>
            <person name="Kwok J.S."/>
            <person name="Zeng X."/>
            <person name="Yang Z."/>
            <person name="Xiao X.J."/>
            <person name="Lau C.P."/>
            <person name="Li Y."/>
            <person name="Huang Z.M."/>
            <person name="Ba J.G."/>
            <person name="Yim A.K."/>
            <person name="Ouyang C.Y."/>
            <person name="Ngai S.M."/>
            <person name="Chan T.F."/>
            <person name="Leung E.L."/>
            <person name="Liu L."/>
            <person name="Liu Z.G."/>
            <person name="Tsui S.K."/>
        </authorList>
    </citation>
    <scope>NUCLEOTIDE SEQUENCE [LARGE SCALE GENOMIC DNA]</scope>
    <source>
        <strain evidence="2">Derp</strain>
    </source>
</reference>
<dbReference type="EMBL" id="NJHN03000040">
    <property type="protein sequence ID" value="KAH9421465.1"/>
    <property type="molecule type" value="Genomic_DNA"/>
</dbReference>
<evidence type="ECO:0008006" key="4">
    <source>
        <dbReference type="Google" id="ProtNLM"/>
    </source>
</evidence>
<evidence type="ECO:0000256" key="1">
    <source>
        <dbReference type="SAM" id="Phobius"/>
    </source>
</evidence>
<sequence length="86" mass="9650">MIIVSFIIIRMITIITAIVLANNLFISSNSFASRSFERLRFSVCNNITSNAVLNFSSCFTEPNNSERDDIFIIDAFITSSFSAISR</sequence>
<proteinExistence type="predicted"/>
<keyword evidence="1" id="KW-1133">Transmembrane helix</keyword>
<keyword evidence="3" id="KW-1185">Reference proteome</keyword>
<organism evidence="2 3">
    <name type="scientific">Dermatophagoides pteronyssinus</name>
    <name type="common">European house dust mite</name>
    <dbReference type="NCBI Taxonomy" id="6956"/>
    <lineage>
        <taxon>Eukaryota</taxon>
        <taxon>Metazoa</taxon>
        <taxon>Ecdysozoa</taxon>
        <taxon>Arthropoda</taxon>
        <taxon>Chelicerata</taxon>
        <taxon>Arachnida</taxon>
        <taxon>Acari</taxon>
        <taxon>Acariformes</taxon>
        <taxon>Sarcoptiformes</taxon>
        <taxon>Astigmata</taxon>
        <taxon>Psoroptidia</taxon>
        <taxon>Analgoidea</taxon>
        <taxon>Pyroglyphidae</taxon>
        <taxon>Dermatophagoidinae</taxon>
        <taxon>Dermatophagoides</taxon>
    </lineage>
</organism>
<accession>A0ABQ8JGF3</accession>
<keyword evidence="1" id="KW-0812">Transmembrane</keyword>